<dbReference type="AlphaFoldDB" id="A0ABD2G5R1"/>
<reference evidence="2 3" key="2">
    <citation type="journal article" date="2024" name="G3 (Bethesda)">
        <title>The genome of the cryopelagic Antarctic bald notothen, Trematomus borchgrevinki.</title>
        <authorList>
            <person name="Rayamajhi N."/>
            <person name="Rivera-Colon A.G."/>
            <person name="Minhas B.F."/>
            <person name="Cheng C.C."/>
            <person name="Catchen J.M."/>
        </authorList>
    </citation>
    <scope>NUCLEOTIDE SEQUENCE [LARGE SCALE GENOMIC DNA]</scope>
    <source>
        <strain evidence="2">AGRC-2024</strain>
    </source>
</reference>
<gene>
    <name evidence="2" type="ORF">OYC64_008596</name>
</gene>
<evidence type="ECO:0000313" key="2">
    <source>
        <dbReference type="EMBL" id="KAL3049147.1"/>
    </source>
</evidence>
<comment type="caution">
    <text evidence="2">The sequence shown here is derived from an EMBL/GenBank/DDBJ whole genome shotgun (WGS) entry which is preliminary data.</text>
</comment>
<organism evidence="2 3">
    <name type="scientific">Pagothenia borchgrevinki</name>
    <name type="common">Bald rockcod</name>
    <name type="synonym">Trematomus borchgrevinki</name>
    <dbReference type="NCBI Taxonomy" id="8213"/>
    <lineage>
        <taxon>Eukaryota</taxon>
        <taxon>Metazoa</taxon>
        <taxon>Chordata</taxon>
        <taxon>Craniata</taxon>
        <taxon>Vertebrata</taxon>
        <taxon>Euteleostomi</taxon>
        <taxon>Actinopterygii</taxon>
        <taxon>Neopterygii</taxon>
        <taxon>Teleostei</taxon>
        <taxon>Neoteleostei</taxon>
        <taxon>Acanthomorphata</taxon>
        <taxon>Eupercaria</taxon>
        <taxon>Perciformes</taxon>
        <taxon>Notothenioidei</taxon>
        <taxon>Nototheniidae</taxon>
        <taxon>Pagothenia</taxon>
    </lineage>
</organism>
<keyword evidence="3" id="KW-1185">Reference proteome</keyword>
<dbReference type="Proteomes" id="UP001619887">
    <property type="component" value="Unassembled WGS sequence"/>
</dbReference>
<sequence>MWKKKTVKISIRGSRRMDHNPGFLLTSKLQRKSLAAVWQLGGEGLQHIQEFANKQTDAIKHTRLQIINEDAKSRLEEKPTRANVRREKTLLPQG</sequence>
<feature type="region of interest" description="Disordered" evidence="1">
    <location>
        <begin position="74"/>
        <end position="94"/>
    </location>
</feature>
<accession>A0ABD2G5R1</accession>
<evidence type="ECO:0000313" key="3">
    <source>
        <dbReference type="Proteomes" id="UP001619887"/>
    </source>
</evidence>
<evidence type="ECO:0000256" key="1">
    <source>
        <dbReference type="SAM" id="MobiDB-lite"/>
    </source>
</evidence>
<proteinExistence type="predicted"/>
<name>A0ABD2G5R1_PAGBO</name>
<dbReference type="EMBL" id="JBIYXZ010002082">
    <property type="protein sequence ID" value="KAL3049147.1"/>
    <property type="molecule type" value="Genomic_DNA"/>
</dbReference>
<protein>
    <submittedName>
        <fullName evidence="2">Uncharacterized protein</fullName>
    </submittedName>
</protein>
<reference evidence="2 3" key="1">
    <citation type="journal article" date="2022" name="G3 (Bethesda)">
        <title>Evaluating Illumina-, Nanopore-, and PacBio-based genome assembly strategies with the bald notothen, Trematomus borchgrevinki.</title>
        <authorList>
            <person name="Rayamajhi N."/>
            <person name="Cheng C.C."/>
            <person name="Catchen J.M."/>
        </authorList>
    </citation>
    <scope>NUCLEOTIDE SEQUENCE [LARGE SCALE GENOMIC DNA]</scope>
    <source>
        <strain evidence="2">AGRC-2024</strain>
    </source>
</reference>